<feature type="transmembrane region" description="Helical" evidence="1">
    <location>
        <begin position="431"/>
        <end position="447"/>
    </location>
</feature>
<keyword evidence="1" id="KW-1133">Transmembrane helix</keyword>
<accession>A0A1M5LUG2</accession>
<feature type="transmembrane region" description="Helical" evidence="1">
    <location>
        <begin position="69"/>
        <end position="91"/>
    </location>
</feature>
<feature type="transmembrane region" description="Helical" evidence="1">
    <location>
        <begin position="236"/>
        <end position="265"/>
    </location>
</feature>
<feature type="transmembrane region" description="Helical" evidence="1">
    <location>
        <begin position="39"/>
        <end position="60"/>
    </location>
</feature>
<reference evidence="2 3" key="1">
    <citation type="submission" date="2016-11" db="EMBL/GenBank/DDBJ databases">
        <authorList>
            <person name="Jaros S."/>
            <person name="Januszkiewicz K."/>
            <person name="Wedrychowicz H."/>
        </authorList>
    </citation>
    <scope>NUCLEOTIDE SEQUENCE [LARGE SCALE GENOMIC DNA]</scope>
    <source>
        <strain evidence="2 3">DSM 21986</strain>
    </source>
</reference>
<dbReference type="STRING" id="1194090.SAMN05443144_14513"/>
<dbReference type="RefSeq" id="WP_073068681.1">
    <property type="nucleotide sequence ID" value="NZ_FQUS01000045.1"/>
</dbReference>
<feature type="transmembrane region" description="Helical" evidence="1">
    <location>
        <begin position="353"/>
        <end position="370"/>
    </location>
</feature>
<feature type="transmembrane region" description="Helical" evidence="1">
    <location>
        <begin position="312"/>
        <end position="333"/>
    </location>
</feature>
<proteinExistence type="predicted"/>
<feature type="transmembrane region" description="Helical" evidence="1">
    <location>
        <begin position="271"/>
        <end position="292"/>
    </location>
</feature>
<evidence type="ECO:0000256" key="1">
    <source>
        <dbReference type="SAM" id="Phobius"/>
    </source>
</evidence>
<protein>
    <recommendedName>
        <fullName evidence="4">Dolichyl-phosphate-mannose-protein mannosyltransferase</fullName>
    </recommendedName>
</protein>
<feature type="transmembrane region" description="Helical" evidence="1">
    <location>
        <begin position="377"/>
        <end position="396"/>
    </location>
</feature>
<name>A0A1M5LUG2_9BACT</name>
<feature type="transmembrane region" description="Helical" evidence="1">
    <location>
        <begin position="207"/>
        <end position="224"/>
    </location>
</feature>
<feature type="transmembrane region" description="Helical" evidence="1">
    <location>
        <begin position="12"/>
        <end position="33"/>
    </location>
</feature>
<organism evidence="2 3">
    <name type="scientific">Fodinibius roseus</name>
    <dbReference type="NCBI Taxonomy" id="1194090"/>
    <lineage>
        <taxon>Bacteria</taxon>
        <taxon>Pseudomonadati</taxon>
        <taxon>Balneolota</taxon>
        <taxon>Balneolia</taxon>
        <taxon>Balneolales</taxon>
        <taxon>Balneolaceae</taxon>
        <taxon>Fodinibius</taxon>
    </lineage>
</organism>
<feature type="transmembrane region" description="Helical" evidence="1">
    <location>
        <begin position="402"/>
        <end position="419"/>
    </location>
</feature>
<sequence length="448" mass="52357">MNISNLFIFKKIDIKVISVWLVLFVLLQSFFSFQSTQSFLSRFGLLQLVSLFFFSTFFALAKKIKPKQVFLLIFVYQLTLVLFLFTFYVLAYGNPLGFEPKDAVYYNLLGLELQNKNLYSSIVYLLENRRVGDLGFPILLKFIYSLGGNKILNVKIFNILFHLLTCFYLYKISIYINLKKYICKNILILYGLNPISIYFNASGLKEPFLLLMVTLSFYFFYKAYTKKLIGYYFVSFLTLLMTGLFRAPFPVLIFFSLGSLLFIEIKGRYRYIFRIFILLIVPLLLVPILWVVKDELIAKIAINRSIAVTNRIGIQAGFFEYSIMAVSGIIGPFPTFAYGIENDNYLLQTVGNFIKLVLSYFFLIGCVQIFKNKLRKFYPLLIFIASNIAMLTFAAATLDHRLLYPFIPFYFLIIGYGYSLEQYYGFYLRRYMVYIVFIIILVIGYNLR</sequence>
<evidence type="ECO:0000313" key="2">
    <source>
        <dbReference type="EMBL" id="SHG68635.1"/>
    </source>
</evidence>
<evidence type="ECO:0008006" key="4">
    <source>
        <dbReference type="Google" id="ProtNLM"/>
    </source>
</evidence>
<feature type="transmembrane region" description="Helical" evidence="1">
    <location>
        <begin position="151"/>
        <end position="170"/>
    </location>
</feature>
<evidence type="ECO:0000313" key="3">
    <source>
        <dbReference type="Proteomes" id="UP000184041"/>
    </source>
</evidence>
<gene>
    <name evidence="2" type="ORF">SAMN05443144_14513</name>
</gene>
<keyword evidence="1" id="KW-0812">Transmembrane</keyword>
<dbReference type="AlphaFoldDB" id="A0A1M5LUG2"/>
<keyword evidence="1" id="KW-0472">Membrane</keyword>
<dbReference type="Proteomes" id="UP000184041">
    <property type="component" value="Unassembled WGS sequence"/>
</dbReference>
<feature type="transmembrane region" description="Helical" evidence="1">
    <location>
        <begin position="182"/>
        <end position="201"/>
    </location>
</feature>
<dbReference type="EMBL" id="FQUS01000045">
    <property type="protein sequence ID" value="SHG68635.1"/>
    <property type="molecule type" value="Genomic_DNA"/>
</dbReference>
<keyword evidence="3" id="KW-1185">Reference proteome</keyword>